<accession>D4DVS2</accession>
<evidence type="ECO:0000313" key="1">
    <source>
        <dbReference type="EMBL" id="EFE98347.1"/>
    </source>
</evidence>
<comment type="caution">
    <text evidence="1">The sequence shown here is derived from an EMBL/GenBank/DDBJ whole genome shotgun (WGS) entry which is preliminary data.</text>
</comment>
<evidence type="ECO:0000313" key="2">
    <source>
        <dbReference type="Proteomes" id="UP000005723"/>
    </source>
</evidence>
<protein>
    <recommendedName>
        <fullName evidence="3">Hydroxymethyltransferase</fullName>
    </recommendedName>
</protein>
<gene>
    <name evidence="1" type="ORF">HMPREF0758_0022</name>
</gene>
<dbReference type="RefSeq" id="WP_004954145.1">
    <property type="nucleotide sequence ID" value="NZ_GG753567.1"/>
</dbReference>
<dbReference type="Proteomes" id="UP000005723">
    <property type="component" value="Unassembled WGS sequence"/>
</dbReference>
<dbReference type="HOGENOM" id="CLU_325381_0_0_6"/>
<dbReference type="AlphaFoldDB" id="D4DVS2"/>
<keyword evidence="2" id="KW-1185">Reference proteome</keyword>
<dbReference type="STRING" id="667129.HMPREF0758_0022"/>
<reference evidence="1 2" key="1">
    <citation type="submission" date="2010-01" db="EMBL/GenBank/DDBJ databases">
        <authorList>
            <person name="Muzny D."/>
            <person name="Qin X."/>
            <person name="Deng J."/>
            <person name="Jiang H."/>
            <person name="Liu Y."/>
            <person name="Qu J."/>
            <person name="Song X.-Z."/>
            <person name="Zhang L."/>
            <person name="Thornton R."/>
            <person name="Coyle M."/>
            <person name="Francisco L."/>
            <person name="Jackson L."/>
            <person name="Javaid M."/>
            <person name="Korchina V."/>
            <person name="Kovar C."/>
            <person name="Mata R."/>
            <person name="Mathew T."/>
            <person name="Ngo R."/>
            <person name="Nguyen L."/>
            <person name="Nguyen N."/>
            <person name="Okwuonu G."/>
            <person name="Ongeri F."/>
            <person name="Pham C."/>
            <person name="Simmons D."/>
            <person name="Wilczek-Boney K."/>
            <person name="Hale W."/>
            <person name="Jakkamsetti A."/>
            <person name="Pham P."/>
            <person name="Ruth R."/>
            <person name="San Lucas F."/>
            <person name="Warren J."/>
            <person name="Zhang J."/>
            <person name="Zhao Z."/>
            <person name="Zhou C."/>
            <person name="Zhu D."/>
            <person name="Lee S."/>
            <person name="Bess C."/>
            <person name="Blankenburg K."/>
            <person name="Forbes L."/>
            <person name="Fu Q."/>
            <person name="Gubbala S."/>
            <person name="Hirani K."/>
            <person name="Jayaseelan J.C."/>
            <person name="Lara F."/>
            <person name="Munidasa M."/>
            <person name="Palculict T."/>
            <person name="Patil S."/>
            <person name="Pu L.-L."/>
            <person name="Saada N."/>
            <person name="Tang L."/>
            <person name="Weissenberger G."/>
            <person name="Zhu Y."/>
            <person name="Hemphill L."/>
            <person name="Shang Y."/>
            <person name="Youmans B."/>
            <person name="Ayvaz T."/>
            <person name="Ross M."/>
            <person name="Santibanez J."/>
            <person name="Aqrawi P."/>
            <person name="Gross S."/>
            <person name="Joshi V."/>
            <person name="Fowler G."/>
            <person name="Nazareth L."/>
            <person name="Reid J."/>
            <person name="Worley K."/>
            <person name="Petrosino J."/>
            <person name="Highlander S."/>
            <person name="Gibbs R."/>
        </authorList>
    </citation>
    <scope>NUCLEOTIDE SEQUENCE [LARGE SCALE GENOMIC DNA]</scope>
    <source>
        <strain evidence="1 2">DSM 4582</strain>
    </source>
</reference>
<dbReference type="OrthoDB" id="1153097at2"/>
<sequence length="876" mass="96251">MTITCQAKIAAGAGQYYASLHLTDIKQDNGNPVKVEKYLEVSFLSPVPVKKDDIQFTKWDPTFNIVVNPHTEISKKEYQIDFVISADNKQAFTIENGNNIVIGLNSPSGDPDLSKDLSHYTGSIAITADTHPDVDGSVDITCPPAPDSKLDGQSVDLDFTIGSTKKRVSVIPGKSLNRKLLAGEYSITAHDFISNDRNIVVPVTVDQNKIKVDIHQPRKVSITFGKPKRYSSVEFSINELPELATENFLVTLKVNRDYQHSFATCQDKVTTIYELPDTGKLDISITPINLNNKEYDFTIDPLTLKNNKNKIKIGKSNVHSKDAGNDAQGNVTVTIKSDSDINGKLTEFRLIAENNNYSNLIEVKNNNKQDFPVKVKPGKYKIIANNFIESKTVYVVDAPTEFEVKSGENPLNVRVTASANLAVRGFEQDKLTFGGCATLESDNFDFFVKAKTYSIFKYAGSGGDGDPDKILDKDYATQNTIALARRLETEFKSVGKGSGHRVLPVMISYTVQLSGGDDAALKDAGKLKNSFANFILTLHTLMQSKDADHLVPGGIIVNPDMLGNCQQHNLHADYPVPVKGPLQAALTAREALIKTIPGVSAVPVVPPEITEDLKGYIQSVNWLISTLAPDVTFGWQINLWGTGGSNWIYGVQQKDGTAVLTAKEVAKKMANFISELGVYSGKHTPNFLAIDRYEADDLTSRSYVNSYCYGPYQWALYFDFCAAVSAELKLPVMPWQIPASRTPLTTDNVNANFDDQHWGTAANYIFGDPELGSQVENIHQRVRDFSFSQHGASYIAKNVGGTPGEVYLHGGGFDVSQPAYRDFPLRGIFHIELGGGSTVGMVPPTGGRGADLSWSNQKLAEYIEHPVKFTDTMRKK</sequence>
<evidence type="ECO:0008006" key="3">
    <source>
        <dbReference type="Google" id="ProtNLM"/>
    </source>
</evidence>
<organism evidence="1 2">
    <name type="scientific">Serratia odorifera DSM 4582</name>
    <dbReference type="NCBI Taxonomy" id="667129"/>
    <lineage>
        <taxon>Bacteria</taxon>
        <taxon>Pseudomonadati</taxon>
        <taxon>Pseudomonadota</taxon>
        <taxon>Gammaproteobacteria</taxon>
        <taxon>Enterobacterales</taxon>
        <taxon>Yersiniaceae</taxon>
        <taxon>Serratia</taxon>
    </lineage>
</organism>
<proteinExistence type="predicted"/>
<name>D4DVS2_SEROD</name>
<dbReference type="EMBL" id="ADBY01000008">
    <property type="protein sequence ID" value="EFE98347.1"/>
    <property type="molecule type" value="Genomic_DNA"/>
</dbReference>